<dbReference type="Proteomes" id="UP001362999">
    <property type="component" value="Unassembled WGS sequence"/>
</dbReference>
<keyword evidence="1" id="KW-0732">Signal</keyword>
<sequence>MDAGPPASRPLLLFLPAYCLILLSCSPVAALPPHATQPMPDARAKILKYCIKTYKLGGSLVAKCYNMANHTL</sequence>
<evidence type="ECO:0000313" key="2">
    <source>
        <dbReference type="EMBL" id="KAK6978239.1"/>
    </source>
</evidence>
<protein>
    <submittedName>
        <fullName evidence="2">Uncharacterized protein</fullName>
    </submittedName>
</protein>
<organism evidence="2 3">
    <name type="scientific">Favolaschia claudopus</name>
    <dbReference type="NCBI Taxonomy" id="2862362"/>
    <lineage>
        <taxon>Eukaryota</taxon>
        <taxon>Fungi</taxon>
        <taxon>Dikarya</taxon>
        <taxon>Basidiomycota</taxon>
        <taxon>Agaricomycotina</taxon>
        <taxon>Agaricomycetes</taxon>
        <taxon>Agaricomycetidae</taxon>
        <taxon>Agaricales</taxon>
        <taxon>Marasmiineae</taxon>
        <taxon>Mycenaceae</taxon>
        <taxon>Favolaschia</taxon>
    </lineage>
</organism>
<evidence type="ECO:0000256" key="1">
    <source>
        <dbReference type="SAM" id="SignalP"/>
    </source>
</evidence>
<name>A0AAV9ZDK9_9AGAR</name>
<accession>A0AAV9ZDK9</accession>
<dbReference type="EMBL" id="JAWWNJ010000161">
    <property type="protein sequence ID" value="KAK6978239.1"/>
    <property type="molecule type" value="Genomic_DNA"/>
</dbReference>
<proteinExistence type="predicted"/>
<keyword evidence="3" id="KW-1185">Reference proteome</keyword>
<gene>
    <name evidence="2" type="ORF">R3P38DRAFT_3120085</name>
</gene>
<feature type="chain" id="PRO_5043922952" evidence="1">
    <location>
        <begin position="31"/>
        <end position="72"/>
    </location>
</feature>
<comment type="caution">
    <text evidence="2">The sequence shown here is derived from an EMBL/GenBank/DDBJ whole genome shotgun (WGS) entry which is preliminary data.</text>
</comment>
<evidence type="ECO:0000313" key="3">
    <source>
        <dbReference type="Proteomes" id="UP001362999"/>
    </source>
</evidence>
<dbReference type="AlphaFoldDB" id="A0AAV9ZDK9"/>
<feature type="signal peptide" evidence="1">
    <location>
        <begin position="1"/>
        <end position="30"/>
    </location>
</feature>
<reference evidence="2 3" key="1">
    <citation type="journal article" date="2024" name="J Genomics">
        <title>Draft genome sequencing and assembly of Favolaschia claudopus CIRM-BRFM 2984 isolated from oak limbs.</title>
        <authorList>
            <person name="Navarro D."/>
            <person name="Drula E."/>
            <person name="Chaduli D."/>
            <person name="Cazenave R."/>
            <person name="Ahrendt S."/>
            <person name="Wang J."/>
            <person name="Lipzen A."/>
            <person name="Daum C."/>
            <person name="Barry K."/>
            <person name="Grigoriev I.V."/>
            <person name="Favel A."/>
            <person name="Rosso M.N."/>
            <person name="Martin F."/>
        </authorList>
    </citation>
    <scope>NUCLEOTIDE SEQUENCE [LARGE SCALE GENOMIC DNA]</scope>
    <source>
        <strain evidence="2 3">CIRM-BRFM 2984</strain>
    </source>
</reference>